<feature type="signal peptide" evidence="2">
    <location>
        <begin position="1"/>
        <end position="26"/>
    </location>
</feature>
<dbReference type="OrthoDB" id="78371at2759"/>
<dbReference type="InterPro" id="IPR036470">
    <property type="entry name" value="Elicitin_sf"/>
</dbReference>
<sequence length="179" mass="17843">MFASSASVVAAAFLLLAALAVQDAHAIGCTDAQRTSMLNSITQDPAFATCQRDTAPFDFYTALTQTGPAPTAADAAKFTASAACGKVYDHFQAAIKAANCDEVSTLVGLPFDQLLPVATPTTTLAATMPMAAPSAATTLAPTAKPATTPASTGKPTPSLAAASASVAFAALMATLGAML</sequence>
<dbReference type="Proteomes" id="UP000332933">
    <property type="component" value="Unassembled WGS sequence"/>
</dbReference>
<dbReference type="GO" id="GO:0005576">
    <property type="term" value="C:extracellular region"/>
    <property type="evidence" value="ECO:0007669"/>
    <property type="project" value="InterPro"/>
</dbReference>
<organism evidence="4 5">
    <name type="scientific">Aphanomyces stellatus</name>
    <dbReference type="NCBI Taxonomy" id="120398"/>
    <lineage>
        <taxon>Eukaryota</taxon>
        <taxon>Sar</taxon>
        <taxon>Stramenopiles</taxon>
        <taxon>Oomycota</taxon>
        <taxon>Saprolegniomycetes</taxon>
        <taxon>Saprolegniales</taxon>
        <taxon>Verrucalvaceae</taxon>
        <taxon>Aphanomyces</taxon>
    </lineage>
</organism>
<feature type="chain" id="PRO_5036355532" evidence="2">
    <location>
        <begin position="27"/>
        <end position="179"/>
    </location>
</feature>
<protein>
    <submittedName>
        <fullName evidence="4">Aste57867_15382 protein</fullName>
    </submittedName>
</protein>
<evidence type="ECO:0000313" key="3">
    <source>
        <dbReference type="EMBL" id="KAF0693679.1"/>
    </source>
</evidence>
<accession>A0A485L4D1</accession>
<reference evidence="3" key="2">
    <citation type="submission" date="2019-06" db="EMBL/GenBank/DDBJ databases">
        <title>Genomics analysis of Aphanomyces spp. identifies a new class of oomycete effector associated with host adaptation.</title>
        <authorList>
            <person name="Gaulin E."/>
        </authorList>
    </citation>
    <scope>NUCLEOTIDE SEQUENCE</scope>
    <source>
        <strain evidence="3">CBS 578.67</strain>
    </source>
</reference>
<keyword evidence="2" id="KW-0732">Signal</keyword>
<dbReference type="EMBL" id="VJMH01005662">
    <property type="protein sequence ID" value="KAF0693679.1"/>
    <property type="molecule type" value="Genomic_DNA"/>
</dbReference>
<proteinExistence type="predicted"/>
<evidence type="ECO:0000256" key="1">
    <source>
        <dbReference type="SAM" id="MobiDB-lite"/>
    </source>
</evidence>
<dbReference type="Gene3D" id="1.10.239.10">
    <property type="entry name" value="Elicitin domain"/>
    <property type="match status" value="1"/>
</dbReference>
<keyword evidence="5" id="KW-1185">Reference proteome</keyword>
<evidence type="ECO:0000313" key="5">
    <source>
        <dbReference type="Proteomes" id="UP000332933"/>
    </source>
</evidence>
<name>A0A485L4D1_9STRA</name>
<evidence type="ECO:0000256" key="2">
    <source>
        <dbReference type="SAM" id="SignalP"/>
    </source>
</evidence>
<feature type="region of interest" description="Disordered" evidence="1">
    <location>
        <begin position="137"/>
        <end position="156"/>
    </location>
</feature>
<evidence type="ECO:0000313" key="4">
    <source>
        <dbReference type="EMBL" id="VFT92188.1"/>
    </source>
</evidence>
<gene>
    <name evidence="4" type="primary">Aste57867_15382</name>
    <name evidence="3" type="ORF">As57867_015326</name>
    <name evidence="4" type="ORF">ASTE57867_15382</name>
</gene>
<dbReference type="AlphaFoldDB" id="A0A485L4D1"/>
<dbReference type="EMBL" id="CAADRA010005683">
    <property type="protein sequence ID" value="VFT92188.1"/>
    <property type="molecule type" value="Genomic_DNA"/>
</dbReference>
<reference evidence="4 5" key="1">
    <citation type="submission" date="2019-03" db="EMBL/GenBank/DDBJ databases">
        <authorList>
            <person name="Gaulin E."/>
            <person name="Dumas B."/>
        </authorList>
    </citation>
    <scope>NUCLEOTIDE SEQUENCE [LARGE SCALE GENOMIC DNA]</scope>
    <source>
        <strain evidence="4">CBS 568.67</strain>
    </source>
</reference>